<dbReference type="PANTHER" id="PTHR31796">
    <property type="entry name" value="SUZ DOMAIN-CONTAINING PROTEIN 1"/>
    <property type="match status" value="1"/>
</dbReference>
<feature type="compositionally biased region" description="Basic and acidic residues" evidence="1">
    <location>
        <begin position="117"/>
        <end position="132"/>
    </location>
</feature>
<dbReference type="Pfam" id="PF12752">
    <property type="entry name" value="SUZ"/>
    <property type="match status" value="1"/>
</dbReference>
<dbReference type="InterPro" id="IPR039228">
    <property type="entry name" value="SZRD1"/>
</dbReference>
<dbReference type="PANTHER" id="PTHR31796:SF2">
    <property type="entry name" value="SUZ DOMAIN-CONTAINING PROTEIN 1"/>
    <property type="match status" value="1"/>
</dbReference>
<dbReference type="EMBL" id="JABCKV010000108">
    <property type="protein sequence ID" value="KAG5643532.1"/>
    <property type="molecule type" value="Genomic_DNA"/>
</dbReference>
<dbReference type="OrthoDB" id="5373615at2759"/>
<comment type="caution">
    <text evidence="3">The sequence shown here is derived from an EMBL/GenBank/DDBJ whole genome shotgun (WGS) entry which is preliminary data.</text>
</comment>
<reference evidence="3" key="1">
    <citation type="submission" date="2020-07" db="EMBL/GenBank/DDBJ databases">
        <authorList>
            <person name="Nieuwenhuis M."/>
            <person name="Van De Peppel L.J.J."/>
        </authorList>
    </citation>
    <scope>NUCLEOTIDE SEQUENCE</scope>
    <source>
        <strain evidence="3">AP01</strain>
        <tissue evidence="3">Mycelium</tissue>
    </source>
</reference>
<gene>
    <name evidence="3" type="ORF">DXG03_000724</name>
</gene>
<feature type="compositionally biased region" description="Polar residues" evidence="1">
    <location>
        <begin position="157"/>
        <end position="167"/>
    </location>
</feature>
<dbReference type="AlphaFoldDB" id="A0A9P7G3R3"/>
<feature type="domain" description="SUZ" evidence="2">
    <location>
        <begin position="64"/>
        <end position="137"/>
    </location>
</feature>
<dbReference type="Proteomes" id="UP000775547">
    <property type="component" value="Unassembled WGS sequence"/>
</dbReference>
<feature type="compositionally biased region" description="Polar residues" evidence="1">
    <location>
        <begin position="195"/>
        <end position="207"/>
    </location>
</feature>
<evidence type="ECO:0000313" key="4">
    <source>
        <dbReference type="Proteomes" id="UP000775547"/>
    </source>
</evidence>
<protein>
    <recommendedName>
        <fullName evidence="2">SUZ domain-containing protein</fullName>
    </recommendedName>
</protein>
<sequence length="216" mass="23014">MAAASSSSQQPSDPWDLPIVLPTSRHRTPAVAQLVPDDWDNDDSDMEENNQRIWEDANAKTPNPMPTLILSPSAIGPSHVASPPPGAFQPTLRILKRPSNPGSNPTTPPPTLTSTESLKEREARYQAARERIFGSSASEGTASSDSASALSESFNSKDTQQWPTPQNARGVGVVRNPGGPVGGPHNAPLKGFRGQRTSAPLESSQHRTSSRENPVA</sequence>
<feature type="region of interest" description="Disordered" evidence="1">
    <location>
        <begin position="1"/>
        <end position="216"/>
    </location>
</feature>
<feature type="compositionally biased region" description="Basic and acidic residues" evidence="1">
    <location>
        <begin position="49"/>
        <end position="58"/>
    </location>
</feature>
<name>A0A9P7G3R3_9AGAR</name>
<feature type="compositionally biased region" description="Low complexity" evidence="1">
    <location>
        <begin position="168"/>
        <end position="188"/>
    </location>
</feature>
<feature type="compositionally biased region" description="Acidic residues" evidence="1">
    <location>
        <begin position="37"/>
        <end position="48"/>
    </location>
</feature>
<keyword evidence="4" id="KW-1185">Reference proteome</keyword>
<organism evidence="3 4">
    <name type="scientific">Asterophora parasitica</name>
    <dbReference type="NCBI Taxonomy" id="117018"/>
    <lineage>
        <taxon>Eukaryota</taxon>
        <taxon>Fungi</taxon>
        <taxon>Dikarya</taxon>
        <taxon>Basidiomycota</taxon>
        <taxon>Agaricomycotina</taxon>
        <taxon>Agaricomycetes</taxon>
        <taxon>Agaricomycetidae</taxon>
        <taxon>Agaricales</taxon>
        <taxon>Tricholomatineae</taxon>
        <taxon>Lyophyllaceae</taxon>
        <taxon>Asterophora</taxon>
    </lineage>
</organism>
<evidence type="ECO:0000313" key="3">
    <source>
        <dbReference type="EMBL" id="KAG5643532.1"/>
    </source>
</evidence>
<evidence type="ECO:0000259" key="2">
    <source>
        <dbReference type="PROSITE" id="PS51673"/>
    </source>
</evidence>
<accession>A0A9P7G3R3</accession>
<dbReference type="PROSITE" id="PS51673">
    <property type="entry name" value="SUZ"/>
    <property type="match status" value="1"/>
</dbReference>
<proteinExistence type="predicted"/>
<feature type="compositionally biased region" description="Low complexity" evidence="1">
    <location>
        <begin position="135"/>
        <end position="156"/>
    </location>
</feature>
<evidence type="ECO:0000256" key="1">
    <source>
        <dbReference type="SAM" id="MobiDB-lite"/>
    </source>
</evidence>
<dbReference type="InterPro" id="IPR024771">
    <property type="entry name" value="SUZ"/>
</dbReference>
<reference evidence="3" key="2">
    <citation type="submission" date="2021-10" db="EMBL/GenBank/DDBJ databases">
        <title>Phylogenomics reveals ancestral predisposition of the termite-cultivated fungus Termitomyces towards a domesticated lifestyle.</title>
        <authorList>
            <person name="Auxier B."/>
            <person name="Grum-Grzhimaylo A."/>
            <person name="Cardenas M.E."/>
            <person name="Lodge J.D."/>
            <person name="Laessoe T."/>
            <person name="Pedersen O."/>
            <person name="Smith M.E."/>
            <person name="Kuyper T.W."/>
            <person name="Franco-Molano E.A."/>
            <person name="Baroni T.J."/>
            <person name="Aanen D.K."/>
        </authorList>
    </citation>
    <scope>NUCLEOTIDE SEQUENCE</scope>
    <source>
        <strain evidence="3">AP01</strain>
        <tissue evidence="3">Mycelium</tissue>
    </source>
</reference>